<evidence type="ECO:0000313" key="3">
    <source>
        <dbReference type="EMBL" id="KAK6168148.1"/>
    </source>
</evidence>
<comment type="caution">
    <text evidence="3">The sequence shown here is derived from an EMBL/GenBank/DDBJ whole genome shotgun (WGS) entry which is preliminary data.</text>
</comment>
<dbReference type="AlphaFoldDB" id="A0AAN8G8T5"/>
<keyword evidence="2" id="KW-1133">Transmembrane helix</keyword>
<accession>A0AAN8G8T5</accession>
<dbReference type="EMBL" id="JAZGQO010000018">
    <property type="protein sequence ID" value="KAK6168148.1"/>
    <property type="molecule type" value="Genomic_DNA"/>
</dbReference>
<feature type="transmembrane region" description="Helical" evidence="2">
    <location>
        <begin position="246"/>
        <end position="266"/>
    </location>
</feature>
<organism evidence="3 4">
    <name type="scientific">Patella caerulea</name>
    <name type="common">Rayed Mediterranean limpet</name>
    <dbReference type="NCBI Taxonomy" id="87958"/>
    <lineage>
        <taxon>Eukaryota</taxon>
        <taxon>Metazoa</taxon>
        <taxon>Spiralia</taxon>
        <taxon>Lophotrochozoa</taxon>
        <taxon>Mollusca</taxon>
        <taxon>Gastropoda</taxon>
        <taxon>Patellogastropoda</taxon>
        <taxon>Patelloidea</taxon>
        <taxon>Patellidae</taxon>
        <taxon>Patella</taxon>
    </lineage>
</organism>
<gene>
    <name evidence="3" type="ORF">SNE40_022031</name>
</gene>
<keyword evidence="2" id="KW-0812">Transmembrane</keyword>
<evidence type="ECO:0000313" key="4">
    <source>
        <dbReference type="Proteomes" id="UP001347796"/>
    </source>
</evidence>
<dbReference type="Proteomes" id="UP001347796">
    <property type="component" value="Unassembled WGS sequence"/>
</dbReference>
<reference evidence="3 4" key="1">
    <citation type="submission" date="2024-01" db="EMBL/GenBank/DDBJ databases">
        <title>The genome of the rayed Mediterranean limpet Patella caerulea (Linnaeus, 1758).</title>
        <authorList>
            <person name="Anh-Thu Weber A."/>
            <person name="Halstead-Nussloch G."/>
        </authorList>
    </citation>
    <scope>NUCLEOTIDE SEQUENCE [LARGE SCALE GENOMIC DNA]</scope>
    <source>
        <strain evidence="3">AATW-2023a</strain>
        <tissue evidence="3">Whole specimen</tissue>
    </source>
</reference>
<sequence>MVTTEDTTTLSNEKTSPGDNTSPVVTTGAVTTSPNEITTPDDTTTSIVTTAAATTSPNEITSPDDATNPIVTTTGAVTTSLNEITSRDIPTASMVSSPNDTSTSLNESITTVASKGTTNNNLGTTQSEISSTEKDETTILPKEITSPSDTNTPLNDTLDTTQSTISITGMASSTEVNATINATLLFPTTEIPNCGCLCADIRILNETTEMMQTRLDFLLKDLDLDYEKLSATIRKYKSIEDDRPSVVYIGGSALVIICIFFALIVLPDVMDLCRFVYGLKNKRVGDG</sequence>
<feature type="compositionally biased region" description="Polar residues" evidence="1">
    <location>
        <begin position="114"/>
        <end position="130"/>
    </location>
</feature>
<evidence type="ECO:0000256" key="2">
    <source>
        <dbReference type="SAM" id="Phobius"/>
    </source>
</evidence>
<keyword evidence="4" id="KW-1185">Reference proteome</keyword>
<protein>
    <submittedName>
        <fullName evidence="3">Uncharacterized protein</fullName>
    </submittedName>
</protein>
<keyword evidence="2" id="KW-0472">Membrane</keyword>
<feature type="region of interest" description="Disordered" evidence="1">
    <location>
        <begin position="1"/>
        <end position="42"/>
    </location>
</feature>
<evidence type="ECO:0000256" key="1">
    <source>
        <dbReference type="SAM" id="MobiDB-lite"/>
    </source>
</evidence>
<feature type="compositionally biased region" description="Polar residues" evidence="1">
    <location>
        <begin position="1"/>
        <end position="36"/>
    </location>
</feature>
<feature type="region of interest" description="Disordered" evidence="1">
    <location>
        <begin position="114"/>
        <end position="136"/>
    </location>
</feature>
<proteinExistence type="predicted"/>
<name>A0AAN8G8T5_PATCE</name>